<sequence>MPAGTITLTNNSATATGNGTAFAAELKANDFVVAVVGGVTYTLGVKSVESATSLTLINAYGGPTTSGLAWTAVPNAALVGITAQVAADVAKAIRGLNLDKANWQQIYTGTGNVTVTLPDGTSYTGPAWNGITTSLAGKAAKGANNDITSLTGLTTALSVAQGGTGATTASAAWAALLNGRTVATAKNDLGIGTAQVPYFSSIELSSATPFIDFHYGSGATDYNVRLINSSNNLLQCSGVFDAIQGTASRAGLNGAIDSNVPFFFYWNYVPTATGLYGFVGNTGLGNINFTQVSDKMFKTDPVYAQNNDDVLDQVMAWKVASFRYKARGIIPESDEKLGFIANDMVKVSPECVKGEGLPDDYDIEADPNNTGYYTLDQIAIIAKLTQAIQAQHQMITSQGEAVASLQKHIAALEGTGS</sequence>
<gene>
    <name evidence="2" type="ORF">CUN67_09150</name>
</gene>
<dbReference type="Proteomes" id="UP000502005">
    <property type="component" value="Chromosome"/>
</dbReference>
<evidence type="ECO:0000313" key="3">
    <source>
        <dbReference type="Proteomes" id="UP000502005"/>
    </source>
</evidence>
<protein>
    <recommendedName>
        <fullName evidence="1">Peptidase S74 domain-containing protein</fullName>
    </recommendedName>
</protein>
<dbReference type="InterPro" id="IPR030392">
    <property type="entry name" value="S74_ICA"/>
</dbReference>
<dbReference type="PROSITE" id="PS51688">
    <property type="entry name" value="ICA"/>
    <property type="match status" value="1"/>
</dbReference>
<feature type="domain" description="Peptidase S74" evidence="1">
    <location>
        <begin position="293"/>
        <end position="402"/>
    </location>
</feature>
<dbReference type="Pfam" id="PF13884">
    <property type="entry name" value="Peptidase_S74"/>
    <property type="match status" value="1"/>
</dbReference>
<name>A0A6B9G9D4_PANCY</name>
<dbReference type="AlphaFoldDB" id="A0A6B9G9D4"/>
<dbReference type="EMBL" id="CP024768">
    <property type="protein sequence ID" value="QGY29085.1"/>
    <property type="molecule type" value="Genomic_DNA"/>
</dbReference>
<dbReference type="RefSeq" id="WP_208714953.1">
    <property type="nucleotide sequence ID" value="NZ_CP024768.1"/>
</dbReference>
<accession>A0A6B9G9D4</accession>
<evidence type="ECO:0000313" key="2">
    <source>
        <dbReference type="EMBL" id="QGY29085.1"/>
    </source>
</evidence>
<proteinExistence type="predicted"/>
<evidence type="ECO:0000259" key="1">
    <source>
        <dbReference type="PROSITE" id="PS51688"/>
    </source>
</evidence>
<organism evidence="2 3">
    <name type="scientific">Pantoea cypripedii</name>
    <name type="common">Pectobacterium cypripedii</name>
    <name type="synonym">Erwinia cypripedii</name>
    <dbReference type="NCBI Taxonomy" id="55209"/>
    <lineage>
        <taxon>Bacteria</taxon>
        <taxon>Pseudomonadati</taxon>
        <taxon>Pseudomonadota</taxon>
        <taxon>Gammaproteobacteria</taxon>
        <taxon>Enterobacterales</taxon>
        <taxon>Erwiniaceae</taxon>
        <taxon>Pantoea</taxon>
    </lineage>
</organism>
<reference evidence="2 3" key="1">
    <citation type="submission" date="2017-11" db="EMBL/GenBank/DDBJ databases">
        <title>Genome sequence of Pantoea cypripedii NE1.</title>
        <authorList>
            <person name="Nascimento F.X."/>
        </authorList>
    </citation>
    <scope>NUCLEOTIDE SEQUENCE [LARGE SCALE GENOMIC DNA]</scope>
    <source>
        <strain evidence="2 3">NE1</strain>
    </source>
</reference>